<keyword evidence="3 7" id="KW-0479">Metal-binding</keyword>
<dbReference type="InterPro" id="IPR005950">
    <property type="entry name" value="ModA"/>
</dbReference>
<dbReference type="GO" id="GO:0015689">
    <property type="term" value="P:molybdate ion transport"/>
    <property type="evidence" value="ECO:0007669"/>
    <property type="project" value="InterPro"/>
</dbReference>
<feature type="chain" id="PRO_5015009562" evidence="8">
    <location>
        <begin position="24"/>
        <end position="252"/>
    </location>
</feature>
<organism evidence="9 10">
    <name type="scientific">Stutzerimonas stutzeri</name>
    <name type="common">Pseudomonas stutzeri</name>
    <dbReference type="NCBI Taxonomy" id="316"/>
    <lineage>
        <taxon>Bacteria</taxon>
        <taxon>Pseudomonadati</taxon>
        <taxon>Pseudomonadota</taxon>
        <taxon>Gammaproteobacteria</taxon>
        <taxon>Pseudomonadales</taxon>
        <taxon>Pseudomonadaceae</taxon>
        <taxon>Stutzerimonas</taxon>
    </lineage>
</organism>
<dbReference type="GO" id="GO:0046872">
    <property type="term" value="F:metal ion binding"/>
    <property type="evidence" value="ECO:0007669"/>
    <property type="project" value="UniProtKB-KW"/>
</dbReference>
<sequence length="252" mass="26944">MSLFRLFRYAMALLLLPVGDAFAAQVQVAVASNFTAPMQEIAARFEHDTGHQARLAFGASGKFYAQIRNGAPFEVLLSADDTTPGRLEQEGAAVPASRFTYAIGRLVLWSPTAGLVEDGPELLRKGDFRHLAVANPKTAPYGAAAQATLAHLGLAETLRGRLVQGENIAQTHQFVASGNAQLGFIALSQVAKNGEIVTGSGWIVPADLHPPIRQEAVLLTKGKDNPAAKALMEYLAQPPIQELIRSFGYGLE</sequence>
<dbReference type="CDD" id="cd13539">
    <property type="entry name" value="PBP2_AvModA"/>
    <property type="match status" value="1"/>
</dbReference>
<evidence type="ECO:0000256" key="2">
    <source>
        <dbReference type="ARBA" id="ARBA00022505"/>
    </source>
</evidence>
<dbReference type="SUPFAM" id="SSF53850">
    <property type="entry name" value="Periplasmic binding protein-like II"/>
    <property type="match status" value="1"/>
</dbReference>
<evidence type="ECO:0000256" key="1">
    <source>
        <dbReference type="ARBA" id="ARBA00009175"/>
    </source>
</evidence>
<gene>
    <name evidence="9" type="primary">modA</name>
    <name evidence="9" type="ORF">CXK92_11385</name>
</gene>
<dbReference type="Pfam" id="PF13531">
    <property type="entry name" value="SBP_bac_11"/>
    <property type="match status" value="1"/>
</dbReference>
<keyword evidence="5" id="KW-0826">Tungsten</keyword>
<comment type="caution">
    <text evidence="9">The sequence shown here is derived from an EMBL/GenBank/DDBJ whole genome shotgun (WGS) entry which is preliminary data.</text>
</comment>
<dbReference type="Proteomes" id="UP000235925">
    <property type="component" value="Unassembled WGS sequence"/>
</dbReference>
<feature type="binding site" evidence="7">
    <location>
        <position position="168"/>
    </location>
    <ligand>
        <name>molybdate</name>
        <dbReference type="ChEBI" id="CHEBI:36264"/>
    </ligand>
</feature>
<dbReference type="GO" id="GO:1901359">
    <property type="term" value="F:tungstate binding"/>
    <property type="evidence" value="ECO:0007669"/>
    <property type="project" value="UniProtKB-ARBA"/>
</dbReference>
<comment type="similarity">
    <text evidence="1">Belongs to the bacterial solute-binding protein ModA family.</text>
</comment>
<proteinExistence type="inferred from homology"/>
<dbReference type="PANTHER" id="PTHR30632:SF14">
    <property type="entry name" value="TUNGSTATE_MOLYBDATE_CHROMATE-BINDING PROTEIN MODA"/>
    <property type="match status" value="1"/>
</dbReference>
<keyword evidence="2 7" id="KW-0500">Molybdenum</keyword>
<feature type="binding site" evidence="7">
    <location>
        <position position="60"/>
    </location>
    <ligand>
        <name>molybdate</name>
        <dbReference type="ChEBI" id="CHEBI:36264"/>
    </ligand>
</feature>
<keyword evidence="4 8" id="KW-0732">Signal</keyword>
<evidence type="ECO:0000256" key="3">
    <source>
        <dbReference type="ARBA" id="ARBA00022723"/>
    </source>
</evidence>
<dbReference type="NCBIfam" id="TIGR01256">
    <property type="entry name" value="modA"/>
    <property type="match status" value="1"/>
</dbReference>
<dbReference type="RefSeq" id="WP_102825129.1">
    <property type="nucleotide sequence ID" value="NZ_CP139348.1"/>
</dbReference>
<comment type="subunit">
    <text evidence="6">The complex is composed of two ATP-binding proteins (ModC), two transmembrane proteins (ModB) and a solute-binding protein (ModA).</text>
</comment>
<dbReference type="FunFam" id="3.40.190.10:FF:000035">
    <property type="entry name" value="Molybdate ABC transporter substrate-binding protein"/>
    <property type="match status" value="1"/>
</dbReference>
<accession>A0A2N8S2F5</accession>
<dbReference type="InterPro" id="IPR050682">
    <property type="entry name" value="ModA/WtpA"/>
</dbReference>
<dbReference type="EMBL" id="POUN01000003">
    <property type="protein sequence ID" value="PNF80806.1"/>
    <property type="molecule type" value="Genomic_DNA"/>
</dbReference>
<dbReference type="PANTHER" id="PTHR30632">
    <property type="entry name" value="MOLYBDATE-BINDING PERIPLASMIC PROTEIN"/>
    <property type="match status" value="1"/>
</dbReference>
<name>A0A2N8S2F5_STUST</name>
<dbReference type="AlphaFoldDB" id="A0A2N8S2F5"/>
<reference evidence="9 10" key="1">
    <citation type="submission" date="2018-01" db="EMBL/GenBank/DDBJ databases">
        <title>Denitrification phenotypes of diverse strains of Pseudomonas stutzeri.</title>
        <authorList>
            <person name="Milligan D.A."/>
            <person name="Bergaust L."/>
            <person name="Bakken L.R."/>
            <person name="Frostegard A."/>
        </authorList>
    </citation>
    <scope>NUCLEOTIDE SEQUENCE [LARGE SCALE GENOMIC DNA]</scope>
    <source>
        <strain evidence="9 10">KC</strain>
    </source>
</reference>
<evidence type="ECO:0000256" key="8">
    <source>
        <dbReference type="SAM" id="SignalP"/>
    </source>
</evidence>
<dbReference type="InterPro" id="IPR044084">
    <property type="entry name" value="AvModA-like_subst-bd"/>
</dbReference>
<evidence type="ECO:0000313" key="10">
    <source>
        <dbReference type="Proteomes" id="UP000235925"/>
    </source>
</evidence>
<evidence type="ECO:0000313" key="9">
    <source>
        <dbReference type="EMBL" id="PNF80806.1"/>
    </source>
</evidence>
<protein>
    <submittedName>
        <fullName evidence="9">Molybdate ABC transporter substrate-binding protein</fullName>
    </submittedName>
</protein>
<dbReference type="PIRSF" id="PIRSF004846">
    <property type="entry name" value="ModA"/>
    <property type="match status" value="1"/>
</dbReference>
<evidence type="ECO:0000256" key="5">
    <source>
        <dbReference type="ARBA" id="ARBA00023245"/>
    </source>
</evidence>
<dbReference type="GO" id="GO:0030973">
    <property type="term" value="F:molybdate ion binding"/>
    <property type="evidence" value="ECO:0007669"/>
    <property type="project" value="InterPro"/>
</dbReference>
<evidence type="ECO:0000256" key="4">
    <source>
        <dbReference type="ARBA" id="ARBA00022729"/>
    </source>
</evidence>
<dbReference type="OrthoDB" id="9785015at2"/>
<dbReference type="Gene3D" id="3.40.190.10">
    <property type="entry name" value="Periplasmic binding protein-like II"/>
    <property type="match status" value="2"/>
</dbReference>
<feature type="signal peptide" evidence="8">
    <location>
        <begin position="1"/>
        <end position="23"/>
    </location>
</feature>
<evidence type="ECO:0000256" key="6">
    <source>
        <dbReference type="ARBA" id="ARBA00062515"/>
    </source>
</evidence>
<evidence type="ECO:0000256" key="7">
    <source>
        <dbReference type="PIRSR" id="PIRSR004846-1"/>
    </source>
</evidence>